<name>A0AAV2JP61_KNICA</name>
<evidence type="ECO:0000313" key="3">
    <source>
        <dbReference type="Proteomes" id="UP001497482"/>
    </source>
</evidence>
<protein>
    <submittedName>
        <fullName evidence="2">Uncharacterized protein</fullName>
    </submittedName>
</protein>
<feature type="transmembrane region" description="Helical" evidence="1">
    <location>
        <begin position="226"/>
        <end position="244"/>
    </location>
</feature>
<dbReference type="EMBL" id="OZ035835">
    <property type="protein sequence ID" value="CAL1577515.1"/>
    <property type="molecule type" value="Genomic_DNA"/>
</dbReference>
<keyword evidence="3" id="KW-1185">Reference proteome</keyword>
<gene>
    <name evidence="2" type="ORF">KC01_LOCUS8856</name>
</gene>
<sequence>MEWVYWWCGCSGGVIAVAGAGVGELRVVAVVGAWDRVWEEKHREGGAGAGWWGAGISRGGVTRRYGGALGRGWVCFRGFGGGVGVWVELMFGWVWELQWWFGSVEEGGRGRGGASGRWVGGMACTRCGVWGWAYGWASVGSVVVLGVLVVYERGLASRDGGEGAGVGLSERVGGRVGGGGGRYRGVGDCWVVLGMWEGGVGGGMSGGGMRRLGEKGRVEWCGRGRVVWVLAGWGWLVWVVYVRIGGKEGEWGRARNVDGVGGDVPGGLVVLLKLVVVVGGGEGKGGVVGEEWLGGGWGFVGKGGAGRGGLKFGGVGVKVRYGGGKVVCGMG</sequence>
<dbReference type="AlphaFoldDB" id="A0AAV2JP61"/>
<accession>A0AAV2JP61</accession>
<evidence type="ECO:0000256" key="1">
    <source>
        <dbReference type="SAM" id="Phobius"/>
    </source>
</evidence>
<keyword evidence="1" id="KW-0472">Membrane</keyword>
<feature type="transmembrane region" description="Helical" evidence="1">
    <location>
        <begin position="132"/>
        <end position="151"/>
    </location>
</feature>
<keyword evidence="1" id="KW-1133">Transmembrane helix</keyword>
<keyword evidence="1" id="KW-0812">Transmembrane</keyword>
<reference evidence="2 3" key="1">
    <citation type="submission" date="2024-04" db="EMBL/GenBank/DDBJ databases">
        <authorList>
            <person name="Waldvogel A.-M."/>
            <person name="Schoenle A."/>
        </authorList>
    </citation>
    <scope>NUCLEOTIDE SEQUENCE [LARGE SCALE GENOMIC DNA]</scope>
</reference>
<organism evidence="2 3">
    <name type="scientific">Knipowitschia caucasica</name>
    <name type="common">Caucasian dwarf goby</name>
    <name type="synonym">Pomatoschistus caucasicus</name>
    <dbReference type="NCBI Taxonomy" id="637954"/>
    <lineage>
        <taxon>Eukaryota</taxon>
        <taxon>Metazoa</taxon>
        <taxon>Chordata</taxon>
        <taxon>Craniata</taxon>
        <taxon>Vertebrata</taxon>
        <taxon>Euteleostomi</taxon>
        <taxon>Actinopterygii</taxon>
        <taxon>Neopterygii</taxon>
        <taxon>Teleostei</taxon>
        <taxon>Neoteleostei</taxon>
        <taxon>Acanthomorphata</taxon>
        <taxon>Gobiaria</taxon>
        <taxon>Gobiiformes</taxon>
        <taxon>Gobioidei</taxon>
        <taxon>Gobiidae</taxon>
        <taxon>Gobiinae</taxon>
        <taxon>Knipowitschia</taxon>
    </lineage>
</organism>
<evidence type="ECO:0000313" key="2">
    <source>
        <dbReference type="EMBL" id="CAL1577515.1"/>
    </source>
</evidence>
<proteinExistence type="predicted"/>
<feature type="transmembrane region" description="Helical" evidence="1">
    <location>
        <begin position="74"/>
        <end position="95"/>
    </location>
</feature>
<dbReference type="Proteomes" id="UP001497482">
    <property type="component" value="Chromosome 13"/>
</dbReference>